<sequence length="248" mass="25636">MDIAHGHSDLAINTVKLLRKEFGDDIDICAGNVATKEGTEDLISAGVDSIKAGVGPGSICITRIVAGSGVPQITCIMDCAEVAEGSGVPIISDGGIRNSGDIAKAIVAGASSVMIGNLLAGTTESPGSPIIRNGRRYKIIRGMASLGASLGRHSREKNGNGKGVQKKGSFDEKDIDDFASEVVAEGVEAMVAFKGPVKEIIHQLVGGLKSGISYCGSNSLPEMRKKGEFMQITAAGIKESQSHDVDKV</sequence>
<dbReference type="PANTHER" id="PTHR11911:SF111">
    <property type="entry name" value="INOSINE-5'-MONOPHOSPHATE DEHYDROGENASE"/>
    <property type="match status" value="1"/>
</dbReference>
<proteinExistence type="inferred from homology"/>
<dbReference type="AlphaFoldDB" id="A0A0F9CE50"/>
<dbReference type="SMART" id="SM01240">
    <property type="entry name" value="IMPDH"/>
    <property type="match status" value="1"/>
</dbReference>
<dbReference type="FunFam" id="3.20.20.70:FF:000424">
    <property type="entry name" value="Inosine-5'-monophosphate dehydrogenase 2"/>
    <property type="match status" value="1"/>
</dbReference>
<dbReference type="GO" id="GO:0006183">
    <property type="term" value="P:GTP biosynthetic process"/>
    <property type="evidence" value="ECO:0007669"/>
    <property type="project" value="TreeGrafter"/>
</dbReference>
<comment type="caution">
    <text evidence="3">The sequence shown here is derived from an EMBL/GenBank/DDBJ whole genome shotgun (WGS) entry which is preliminary data.</text>
</comment>
<accession>A0A0F9CE50</accession>
<comment type="similarity">
    <text evidence="1">Belongs to the IMPDH/GMPR family.</text>
</comment>
<dbReference type="SUPFAM" id="SSF51412">
    <property type="entry name" value="Inosine monophosphate dehydrogenase (IMPDH)"/>
    <property type="match status" value="1"/>
</dbReference>
<organism evidence="3">
    <name type="scientific">marine sediment metagenome</name>
    <dbReference type="NCBI Taxonomy" id="412755"/>
    <lineage>
        <taxon>unclassified sequences</taxon>
        <taxon>metagenomes</taxon>
        <taxon>ecological metagenomes</taxon>
    </lineage>
</organism>
<protein>
    <recommendedName>
        <fullName evidence="2">IMP dehydrogenase/GMP reductase domain-containing protein</fullName>
    </recommendedName>
</protein>
<dbReference type="EMBL" id="LAZR01033712">
    <property type="protein sequence ID" value="KKL47314.1"/>
    <property type="molecule type" value="Genomic_DNA"/>
</dbReference>
<dbReference type="GO" id="GO:0003938">
    <property type="term" value="F:IMP dehydrogenase activity"/>
    <property type="evidence" value="ECO:0007669"/>
    <property type="project" value="InterPro"/>
</dbReference>
<dbReference type="Pfam" id="PF00478">
    <property type="entry name" value="IMPDH"/>
    <property type="match status" value="1"/>
</dbReference>
<reference evidence="3" key="1">
    <citation type="journal article" date="2015" name="Nature">
        <title>Complex archaea that bridge the gap between prokaryotes and eukaryotes.</title>
        <authorList>
            <person name="Spang A."/>
            <person name="Saw J.H."/>
            <person name="Jorgensen S.L."/>
            <person name="Zaremba-Niedzwiedzka K."/>
            <person name="Martijn J."/>
            <person name="Lind A.E."/>
            <person name="van Eijk R."/>
            <person name="Schleper C."/>
            <person name="Guy L."/>
            <person name="Ettema T.J."/>
        </authorList>
    </citation>
    <scope>NUCLEOTIDE SEQUENCE</scope>
</reference>
<dbReference type="InterPro" id="IPR013785">
    <property type="entry name" value="Aldolase_TIM"/>
</dbReference>
<evidence type="ECO:0000259" key="2">
    <source>
        <dbReference type="Pfam" id="PF00478"/>
    </source>
</evidence>
<dbReference type="Gene3D" id="3.20.20.70">
    <property type="entry name" value="Aldolase class I"/>
    <property type="match status" value="1"/>
</dbReference>
<dbReference type="CDD" id="cd00381">
    <property type="entry name" value="IMPDH"/>
    <property type="match status" value="1"/>
</dbReference>
<dbReference type="InterPro" id="IPR001093">
    <property type="entry name" value="IMP_DH_GMPRt"/>
</dbReference>
<evidence type="ECO:0000256" key="1">
    <source>
        <dbReference type="ARBA" id="ARBA00005502"/>
    </source>
</evidence>
<evidence type="ECO:0000313" key="3">
    <source>
        <dbReference type="EMBL" id="KKL47314.1"/>
    </source>
</evidence>
<gene>
    <name evidence="3" type="ORF">LCGC14_2336790</name>
</gene>
<dbReference type="PANTHER" id="PTHR11911">
    <property type="entry name" value="INOSINE-5-MONOPHOSPHATE DEHYDROGENASE RELATED"/>
    <property type="match status" value="1"/>
</dbReference>
<feature type="domain" description="IMP dehydrogenase/GMP reductase" evidence="2">
    <location>
        <begin position="1"/>
        <end position="243"/>
    </location>
</feature>
<name>A0A0F9CE50_9ZZZZ</name>
<dbReference type="InterPro" id="IPR005990">
    <property type="entry name" value="IMP_DH"/>
</dbReference>